<dbReference type="AlphaFoldDB" id="A0A077LSQ6"/>
<dbReference type="CDD" id="cd22231">
    <property type="entry name" value="RHH_NikR_HicB-like"/>
    <property type="match status" value="1"/>
</dbReference>
<dbReference type="SUPFAM" id="SSF47598">
    <property type="entry name" value="Ribbon-helix-helix"/>
    <property type="match status" value="1"/>
</dbReference>
<dbReference type="GO" id="GO:0006355">
    <property type="term" value="P:regulation of DNA-templated transcription"/>
    <property type="evidence" value="ECO:0007669"/>
    <property type="project" value="InterPro"/>
</dbReference>
<dbReference type="STRING" id="1194083.BN12_10003"/>
<protein>
    <recommendedName>
        <fullName evidence="1">Ribbon-helix-helix protein CopG domain-containing protein</fullName>
    </recommendedName>
</protein>
<dbReference type="Proteomes" id="UP000035721">
    <property type="component" value="Unassembled WGS sequence"/>
</dbReference>
<dbReference type="InterPro" id="IPR002145">
    <property type="entry name" value="CopG"/>
</dbReference>
<gene>
    <name evidence="2" type="ORF">BN12_10003</name>
</gene>
<organism evidence="2 3">
    <name type="scientific">Nostocoides japonicum T1-X7</name>
    <dbReference type="NCBI Taxonomy" id="1194083"/>
    <lineage>
        <taxon>Bacteria</taxon>
        <taxon>Bacillati</taxon>
        <taxon>Actinomycetota</taxon>
        <taxon>Actinomycetes</taxon>
        <taxon>Micrococcales</taxon>
        <taxon>Intrasporangiaceae</taxon>
        <taxon>Nostocoides</taxon>
    </lineage>
</organism>
<dbReference type="Pfam" id="PF01402">
    <property type="entry name" value="RHH_1"/>
    <property type="match status" value="1"/>
</dbReference>
<dbReference type="RefSeq" id="WP_048555822.1">
    <property type="nucleotide sequence ID" value="NZ_HF570958.1"/>
</dbReference>
<proteinExistence type="predicted"/>
<dbReference type="OrthoDB" id="3541837at2"/>
<dbReference type="InterPro" id="IPR010985">
    <property type="entry name" value="Ribbon_hlx_hlx"/>
</dbReference>
<evidence type="ECO:0000313" key="2">
    <source>
        <dbReference type="EMBL" id="CCH75856.1"/>
    </source>
</evidence>
<dbReference type="Gene3D" id="1.10.1220.10">
    <property type="entry name" value="Met repressor-like"/>
    <property type="match status" value="1"/>
</dbReference>
<evidence type="ECO:0000259" key="1">
    <source>
        <dbReference type="Pfam" id="PF01402"/>
    </source>
</evidence>
<accession>A0A077LSQ6</accession>
<keyword evidence="3" id="KW-1185">Reference proteome</keyword>
<reference evidence="2 3" key="1">
    <citation type="journal article" date="2013" name="ISME J.">
        <title>A metabolic model for members of the genus Tetrasphaera involved in enhanced biological phosphorus removal.</title>
        <authorList>
            <person name="Kristiansen R."/>
            <person name="Nguyen H.T.T."/>
            <person name="Saunders A.M."/>
            <person name="Nielsen J.L."/>
            <person name="Wimmer R."/>
            <person name="Le V.Q."/>
            <person name="McIlroy S.J."/>
            <person name="Petrovski S."/>
            <person name="Seviour R.J."/>
            <person name="Calteau A."/>
            <person name="Nielsen K.L."/>
            <person name="Nielsen P.H."/>
        </authorList>
    </citation>
    <scope>NUCLEOTIDE SEQUENCE [LARGE SCALE GENOMIC DNA]</scope>
    <source>
        <strain evidence="2 3">T1-X7</strain>
    </source>
</reference>
<sequence>MSTQISVRLDDRLVAELDRLVTSGQATSRAQVVESALERELRRRLYERDAEIYRTQGEDPEVEEFLVWASSRPRPDLDD</sequence>
<feature type="domain" description="Ribbon-helix-helix protein CopG" evidence="1">
    <location>
        <begin position="4"/>
        <end position="43"/>
    </location>
</feature>
<dbReference type="InterPro" id="IPR013321">
    <property type="entry name" value="Arc_rbn_hlx_hlx"/>
</dbReference>
<dbReference type="NCBIfam" id="NF041551">
    <property type="entry name" value="YlcI_YnfO_N"/>
    <property type="match status" value="1"/>
</dbReference>
<comment type="caution">
    <text evidence="2">The sequence shown here is derived from an EMBL/GenBank/DDBJ whole genome shotgun (WGS) entry which is preliminary data.</text>
</comment>
<dbReference type="EMBL" id="CAJB01000001">
    <property type="protein sequence ID" value="CCH75856.1"/>
    <property type="molecule type" value="Genomic_DNA"/>
</dbReference>
<name>A0A077LSQ6_9MICO</name>
<evidence type="ECO:0000313" key="3">
    <source>
        <dbReference type="Proteomes" id="UP000035721"/>
    </source>
</evidence>